<feature type="compositionally biased region" description="Low complexity" evidence="1">
    <location>
        <begin position="213"/>
        <end position="225"/>
    </location>
</feature>
<organism evidence="2">
    <name type="scientific">freshwater metagenome</name>
    <dbReference type="NCBI Taxonomy" id="449393"/>
    <lineage>
        <taxon>unclassified sequences</taxon>
        <taxon>metagenomes</taxon>
        <taxon>ecological metagenomes</taxon>
    </lineage>
</organism>
<accession>A0A6J6U0V2</accession>
<protein>
    <submittedName>
        <fullName evidence="2">Unannotated protein</fullName>
    </submittedName>
</protein>
<feature type="compositionally biased region" description="Basic and acidic residues" evidence="1">
    <location>
        <begin position="89"/>
        <end position="103"/>
    </location>
</feature>
<evidence type="ECO:0000313" key="2">
    <source>
        <dbReference type="EMBL" id="CAB4752243.1"/>
    </source>
</evidence>
<dbReference type="AlphaFoldDB" id="A0A6J6U0V2"/>
<reference evidence="2" key="1">
    <citation type="submission" date="2020-05" db="EMBL/GenBank/DDBJ databases">
        <authorList>
            <person name="Chiriac C."/>
            <person name="Salcher M."/>
            <person name="Ghai R."/>
            <person name="Kavagutti S V."/>
        </authorList>
    </citation>
    <scope>NUCLEOTIDE SEQUENCE</scope>
</reference>
<feature type="compositionally biased region" description="Basic residues" evidence="1">
    <location>
        <begin position="11"/>
        <end position="22"/>
    </location>
</feature>
<proteinExistence type="predicted"/>
<gene>
    <name evidence="2" type="ORF">UFOPK2786_01353</name>
</gene>
<name>A0A6J6U0V2_9ZZZZ</name>
<sequence>MGLRLPLTRGKSSRSGKSHTCRPRFVGPDGGRLGGDHESRRTNPAIPTRVRACPGACASTHPDRRRGAHRRHRGVRRRSGCSPHGGAPRGDDHPRGASGRVRRDVRIPRITRGFRPKRNCPRGSALRRGGAVDLRCDLGPTPATCRRHCARGGRSLRGHPCSARRAARDAGEHRALHVLRAVRFRCGEGSSVRGPAPRLCGHGGVHRGHARGRSAPSAASCASASEGNGRAERDRWA</sequence>
<dbReference type="EMBL" id="CAEZYW010000228">
    <property type="protein sequence ID" value="CAB4752243.1"/>
    <property type="molecule type" value="Genomic_DNA"/>
</dbReference>
<feature type="region of interest" description="Disordered" evidence="1">
    <location>
        <begin position="1"/>
        <end position="103"/>
    </location>
</feature>
<feature type="region of interest" description="Disordered" evidence="1">
    <location>
        <begin position="203"/>
        <end position="237"/>
    </location>
</feature>
<feature type="compositionally biased region" description="Basic residues" evidence="1">
    <location>
        <begin position="63"/>
        <end position="79"/>
    </location>
</feature>
<evidence type="ECO:0000256" key="1">
    <source>
        <dbReference type="SAM" id="MobiDB-lite"/>
    </source>
</evidence>